<dbReference type="GO" id="GO:0003677">
    <property type="term" value="F:DNA binding"/>
    <property type="evidence" value="ECO:0007669"/>
    <property type="project" value="InterPro"/>
</dbReference>
<dbReference type="InterPro" id="IPR027417">
    <property type="entry name" value="P-loop_NTPase"/>
</dbReference>
<gene>
    <name evidence="3" type="ORF">M23134_06412</name>
</gene>
<dbReference type="InterPro" id="IPR006935">
    <property type="entry name" value="Helicase/UvrB_N"/>
</dbReference>
<dbReference type="EMBL" id="AAWS01000039">
    <property type="protein sequence ID" value="EAY26063.1"/>
    <property type="molecule type" value="Genomic_DNA"/>
</dbReference>
<dbReference type="GO" id="GO:0005829">
    <property type="term" value="C:cytosol"/>
    <property type="evidence" value="ECO:0007669"/>
    <property type="project" value="TreeGrafter"/>
</dbReference>
<dbReference type="RefSeq" id="WP_002701652.1">
    <property type="nucleotide sequence ID" value="NZ_AAWS01000039.1"/>
</dbReference>
<protein>
    <submittedName>
        <fullName evidence="3">Type III restriction-modification system restriction subunit</fullName>
    </submittedName>
</protein>
<dbReference type="OrthoDB" id="9804145at2"/>
<dbReference type="GO" id="GO:0015668">
    <property type="term" value="F:type III site-specific deoxyribonuclease activity"/>
    <property type="evidence" value="ECO:0007669"/>
    <property type="project" value="InterPro"/>
</dbReference>
<feature type="domain" description="Type III restriction enzyme C-terminal endonuclease" evidence="2">
    <location>
        <begin position="892"/>
        <end position="1001"/>
    </location>
</feature>
<comment type="caution">
    <text evidence="3">The sequence shown here is derived from an EMBL/GenBank/DDBJ whole genome shotgun (WGS) entry which is preliminary data.</text>
</comment>
<dbReference type="SUPFAM" id="SSF52540">
    <property type="entry name" value="P-loop containing nucleoside triphosphate hydrolases"/>
    <property type="match status" value="2"/>
</dbReference>
<accession>A1ZU92</accession>
<feature type="domain" description="Helicase/UvrB N-terminal" evidence="1">
    <location>
        <begin position="99"/>
        <end position="259"/>
    </location>
</feature>
<dbReference type="AlphaFoldDB" id="A1ZU92"/>
<name>A1ZU92_MICM2</name>
<dbReference type="Pfam" id="PF19778">
    <property type="entry name" value="RE_endonuc"/>
    <property type="match status" value="1"/>
</dbReference>
<dbReference type="Pfam" id="PF04851">
    <property type="entry name" value="ResIII"/>
    <property type="match status" value="1"/>
</dbReference>
<sequence length="1020" mass="116795">MKFKFNHHHQYQLDAIESVMALFEDLPKKNALAKEQTHLQQQGAMVCNPYTKELGNNHFFDIPMELVQEKNDLPMGDYAHHDDGQMLKGVSSDVWRFPSFSIEMETGTGKTYVYLRTIYRLYQELGFHKFIIVVPSVAIYQGVLSAHRAMRDDLRTLHGGTGIQLVQYSGDKVSALRDFGESPLPQILLMTIAAFNKKTNNIYKGTEKLAGEKKPYEYIQAVKPVLIIDEPQSVDNTDLAKSAIRTLQPVFGLRYSATHRFYQNLIYKLSPAQAAYQNLVKKIQVVGVDLPSSALNNELVLLGADSEKGGRIFAKIKVVVANKGKKAVEERNVYQGQDLYAITQNKDYAEGYVIENIIAEEGQEAIYFENGELLTTQTLERAKPTIFRRQIRETLREHFRLQKKLLKSQIKVLSLFFIDRVANYLGNEAQPEGIIKTLFAQEYEALRKDDAFFGQYSAAEVQGSYFASYKKKGQTIYVDKEASKADERKAEKAAYELIMKDKERLLTFAKGNQGTPVAFIFAHSALREGWDNPNVFQICTLNQSVSNIKKRQEIGRGLRLCVNQSGERIEDKPEQNILTVVANDTYKDYVENLQKEYDGGKTGGRPPRPTNAKTGDVKLNKQLFALAEFKRFWQKLTKEVNYSIALDSEALIANCIERLDKTSFPEVQINASKGKLDIAELNISIKEFTAKNKAILNFTLLQNSQRHVREEVKVAEGVTLDHALKKSFYSKYSLEENVFTGFEVVEIDRDAYDPFVQFKSGKEVTQEIPFRQSLYVVGKALKLKSEKVVEASFPVFNLIERAAEATHLTRKTINAIFQGIASYQQKAFIQNPETFASIFIEVISKILRKHVAHSIRLEVKEELEPEVFDEQMEVFFPAADRKVQKELIYGGEKSLYSKVQIDSEVERRFVNNRLIPEDKILVYFKFPNRFKISLPKILGNYNPDWGVIREADNGDRYLELVRETKGTLDKEALRFEHEKHKITCAEKYFEALGIDYRQVTDQAPVRWWLPKGDVLENEEF</sequence>
<dbReference type="PANTHER" id="PTHR47396">
    <property type="entry name" value="TYPE I RESTRICTION ENZYME ECOKI R PROTEIN"/>
    <property type="match status" value="1"/>
</dbReference>
<dbReference type="eggNOG" id="COG3587">
    <property type="taxonomic scope" value="Bacteria"/>
</dbReference>
<dbReference type="Proteomes" id="UP000004095">
    <property type="component" value="Unassembled WGS sequence"/>
</dbReference>
<reference evidence="3 4" key="1">
    <citation type="submission" date="2007-01" db="EMBL/GenBank/DDBJ databases">
        <authorList>
            <person name="Haygood M."/>
            <person name="Podell S."/>
            <person name="Anderson C."/>
            <person name="Hopkinson B."/>
            <person name="Roe K."/>
            <person name="Barbeau K."/>
            <person name="Gaasterland T."/>
            <person name="Ferriera S."/>
            <person name="Johnson J."/>
            <person name="Kravitz S."/>
            <person name="Beeson K."/>
            <person name="Sutton G."/>
            <person name="Rogers Y.-H."/>
            <person name="Friedman R."/>
            <person name="Frazier M."/>
            <person name="Venter J.C."/>
        </authorList>
    </citation>
    <scope>NUCLEOTIDE SEQUENCE [LARGE SCALE GENOMIC DNA]</scope>
    <source>
        <strain evidence="3 4">ATCC 23134</strain>
    </source>
</reference>
<keyword evidence="4" id="KW-1185">Reference proteome</keyword>
<evidence type="ECO:0000313" key="3">
    <source>
        <dbReference type="EMBL" id="EAY26063.1"/>
    </source>
</evidence>
<organism evidence="3 4">
    <name type="scientific">Microscilla marina ATCC 23134</name>
    <dbReference type="NCBI Taxonomy" id="313606"/>
    <lineage>
        <taxon>Bacteria</taxon>
        <taxon>Pseudomonadati</taxon>
        <taxon>Bacteroidota</taxon>
        <taxon>Cytophagia</taxon>
        <taxon>Cytophagales</taxon>
        <taxon>Microscillaceae</taxon>
        <taxon>Microscilla</taxon>
    </lineage>
</organism>
<evidence type="ECO:0000259" key="1">
    <source>
        <dbReference type="Pfam" id="PF04851"/>
    </source>
</evidence>
<evidence type="ECO:0000313" key="4">
    <source>
        <dbReference type="Proteomes" id="UP000004095"/>
    </source>
</evidence>
<dbReference type="PANTHER" id="PTHR47396:SF1">
    <property type="entry name" value="ATP-DEPENDENT HELICASE IRC3-RELATED"/>
    <property type="match status" value="1"/>
</dbReference>
<dbReference type="GO" id="GO:0005524">
    <property type="term" value="F:ATP binding"/>
    <property type="evidence" value="ECO:0007669"/>
    <property type="project" value="InterPro"/>
</dbReference>
<dbReference type="InterPro" id="IPR050742">
    <property type="entry name" value="Helicase_Restrict-Modif_Enz"/>
</dbReference>
<dbReference type="Gene3D" id="3.40.50.300">
    <property type="entry name" value="P-loop containing nucleotide triphosphate hydrolases"/>
    <property type="match status" value="2"/>
</dbReference>
<evidence type="ECO:0000259" key="2">
    <source>
        <dbReference type="Pfam" id="PF19778"/>
    </source>
</evidence>
<proteinExistence type="predicted"/>
<dbReference type="InterPro" id="IPR045572">
    <property type="entry name" value="RE_endonuc_C"/>
</dbReference>